<reference evidence="4" key="1">
    <citation type="submission" date="2015-02" db="EMBL/GenBank/DDBJ databases">
        <title>Genome sequencing for Strongylocentrotus purpuratus.</title>
        <authorList>
            <person name="Murali S."/>
            <person name="Liu Y."/>
            <person name="Vee V."/>
            <person name="English A."/>
            <person name="Wang M."/>
            <person name="Skinner E."/>
            <person name="Han Y."/>
            <person name="Muzny D.M."/>
            <person name="Worley K.C."/>
            <person name="Gibbs R.A."/>
        </authorList>
    </citation>
    <scope>NUCLEOTIDE SEQUENCE</scope>
</reference>
<dbReference type="PANTHER" id="PTHR28495">
    <property type="entry name" value="HYPOTHETICAL PROTEIN LOC100359752"/>
    <property type="match status" value="1"/>
</dbReference>
<organism evidence="3 4">
    <name type="scientific">Strongylocentrotus purpuratus</name>
    <name type="common">Purple sea urchin</name>
    <dbReference type="NCBI Taxonomy" id="7668"/>
    <lineage>
        <taxon>Eukaryota</taxon>
        <taxon>Metazoa</taxon>
        <taxon>Echinodermata</taxon>
        <taxon>Eleutherozoa</taxon>
        <taxon>Echinozoa</taxon>
        <taxon>Echinoidea</taxon>
        <taxon>Euechinoidea</taxon>
        <taxon>Echinacea</taxon>
        <taxon>Camarodonta</taxon>
        <taxon>Echinidea</taxon>
        <taxon>Strongylocentrotidae</taxon>
        <taxon>Strongylocentrotus</taxon>
    </lineage>
</organism>
<dbReference type="KEGG" id="spu:105443040"/>
<evidence type="ECO:0000256" key="1">
    <source>
        <dbReference type="SAM" id="MobiDB-lite"/>
    </source>
</evidence>
<keyword evidence="4" id="KW-1185">Reference proteome</keyword>
<dbReference type="InterPro" id="IPR031643">
    <property type="entry name" value="DUF4708"/>
</dbReference>
<feature type="region of interest" description="Disordered" evidence="1">
    <location>
        <begin position="707"/>
        <end position="762"/>
    </location>
</feature>
<dbReference type="EnsemblMetazoa" id="XM_011675836">
    <property type="protein sequence ID" value="XP_011674138"/>
    <property type="gene ID" value="LOC105443040"/>
</dbReference>
<feature type="domain" description="DUF4708" evidence="2">
    <location>
        <begin position="55"/>
        <end position="298"/>
    </location>
</feature>
<feature type="region of interest" description="Disordered" evidence="1">
    <location>
        <begin position="422"/>
        <end position="564"/>
    </location>
</feature>
<dbReference type="Proteomes" id="UP000007110">
    <property type="component" value="Unassembled WGS sequence"/>
</dbReference>
<reference evidence="3" key="2">
    <citation type="submission" date="2021-01" db="UniProtKB">
        <authorList>
            <consortium name="EnsemblMetazoa"/>
        </authorList>
    </citation>
    <scope>IDENTIFICATION</scope>
</reference>
<dbReference type="AlphaFoldDB" id="A0A7M7LTD5"/>
<name>A0A7M7LTD5_STRPU</name>
<feature type="region of interest" description="Disordered" evidence="1">
    <location>
        <begin position="378"/>
        <end position="401"/>
    </location>
</feature>
<feature type="compositionally biased region" description="Polar residues" evidence="1">
    <location>
        <begin position="442"/>
        <end position="455"/>
    </location>
</feature>
<evidence type="ECO:0000313" key="3">
    <source>
        <dbReference type="EnsemblMetazoa" id="XP_011674138"/>
    </source>
</evidence>
<feature type="compositionally biased region" description="Polar residues" evidence="1">
    <location>
        <begin position="383"/>
        <end position="395"/>
    </location>
</feature>
<sequence>MPVHNTAGGSSIFFAKVPDFSLLCSVVCRLENNAPSAYNFGPGSSSGIHNPSRSSSQDTKKCGQSNVLKCRELIFTESNVLASPSLQEEGNIYVIITSQFWQSGKLQERCQKMSLQVGKPIRVIPAVFQACFTYTLKAKLAPLWNKVGEYYIQGRDFITSTGILGAINLETNVTDGEICLAVKPLTVKMPHCTLQDFGVLPPIINHFLVDINYIISEYSVDDKWCYVLPSMKKGKVVSLTHHIPSSSPYKTYGDLKKYWKNNYGYRLPESGEGIVYINIFFPAIPHTMFTYPEFCIRKIELRPVPRVDSTPVLQAFLTDIKKKMPHMCHTPLEVTRKPQYTVVTMNSANGYIESEGHSSMTLINRKSTVPQRIPARALVPVSESRSQQHSTQPQISPYRPLTGHPAYIKSATGYIIKTPQNVSPVTPALPPSQFGYPHDGSLSKNGQQNPQQGSSLHCPLPYGSNTKVTPSRRHHDLQSPRQSPYAAKSNLSMPMGSPGQKGLFCTPPHPYVSPANTGAHPYQSPANTGAHPYASPANTGAHPYATPANTGAHPYASPANTGAHPYPSPANTGVYAVGHHLTPITGTVATGRKELPQSAPKSARNLNHTIFSLAADQLQHYSEQDINNNSPQHACMPAYRKEGGRYVGSAGDASSLTPPPLQQMQNLPESNGMLQPGNGGGFLRKEVCRESQQPPPPQPRPFVPIFNPKPSRSIPSAASGNQTPQVPKIKPSFTPHKPRSVMPSTVMSRATTTPTHKPATHPSTIDLIACEDIIPPTQPTLKQHPHHHLPHSAMLLQQQCSPSPSSSATHHQPAARQALHFGPSKVSSFKTVSKPSHPLLAPVTTSSINHDKKRKAKDGDDAGEAKKSKPRSKPKVQDNIDVQLMAQNDQLSKVNSITLVAWLKEKGVHVSSKDKKLDLISKVMTFINCTAKEM</sequence>
<dbReference type="PANTHER" id="PTHR28495:SF1">
    <property type="entry name" value="GENE, 17266-RELATED"/>
    <property type="match status" value="1"/>
</dbReference>
<dbReference type="InParanoid" id="A0A7M7LTD5"/>
<dbReference type="OrthoDB" id="6285995at2759"/>
<dbReference type="OMA" id="CQVTSPH"/>
<accession>A0A7M7LTD5</accession>
<evidence type="ECO:0000259" key="2">
    <source>
        <dbReference type="Pfam" id="PF15813"/>
    </source>
</evidence>
<evidence type="ECO:0000313" key="4">
    <source>
        <dbReference type="Proteomes" id="UP000007110"/>
    </source>
</evidence>
<protein>
    <recommendedName>
        <fullName evidence="2">DUF4708 domain-containing protein</fullName>
    </recommendedName>
</protein>
<feature type="compositionally biased region" description="Low complexity" evidence="1">
    <location>
        <begin position="750"/>
        <end position="762"/>
    </location>
</feature>
<feature type="compositionally biased region" description="Polar residues" evidence="1">
    <location>
        <begin position="713"/>
        <end position="725"/>
    </location>
</feature>
<dbReference type="Pfam" id="PF15813">
    <property type="entry name" value="DUF4708"/>
    <property type="match status" value="1"/>
</dbReference>
<feature type="compositionally biased region" description="Basic and acidic residues" evidence="1">
    <location>
        <begin position="857"/>
        <end position="867"/>
    </location>
</feature>
<feature type="region of interest" description="Disordered" evidence="1">
    <location>
        <begin position="797"/>
        <end position="816"/>
    </location>
</feature>
<proteinExistence type="predicted"/>
<dbReference type="RefSeq" id="XP_011674138.2">
    <property type="nucleotide sequence ID" value="XM_011675836.2"/>
</dbReference>
<feature type="compositionally biased region" description="Polar residues" evidence="1">
    <location>
        <begin position="42"/>
        <end position="61"/>
    </location>
</feature>
<dbReference type="GeneID" id="105443040"/>
<feature type="region of interest" description="Disordered" evidence="1">
    <location>
        <begin position="41"/>
        <end position="61"/>
    </location>
</feature>
<feature type="region of interest" description="Disordered" evidence="1">
    <location>
        <begin position="826"/>
        <end position="878"/>
    </location>
</feature>